<evidence type="ECO:0000313" key="15">
    <source>
        <dbReference type="Proteomes" id="UP000233837"/>
    </source>
</evidence>
<evidence type="ECO:0000256" key="3">
    <source>
        <dbReference type="ARBA" id="ARBA00022475"/>
    </source>
</evidence>
<dbReference type="InterPro" id="IPR003591">
    <property type="entry name" value="Leu-rich_rpt_typical-subtyp"/>
</dbReference>
<gene>
    <name evidence="14" type="primary">PII-2</name>
    <name evidence="14" type="ORF">MA16_Dca002323</name>
</gene>
<dbReference type="FunFam" id="3.80.10.10:FF:000383">
    <property type="entry name" value="Leucine-rich repeat receptor protein kinase EMS1"/>
    <property type="match status" value="1"/>
</dbReference>
<evidence type="ECO:0000313" key="14">
    <source>
        <dbReference type="EMBL" id="PKU69054.1"/>
    </source>
</evidence>
<dbReference type="Gene3D" id="3.80.10.10">
    <property type="entry name" value="Ribonuclease Inhibitor"/>
    <property type="match status" value="3"/>
</dbReference>
<reference evidence="14 15" key="2">
    <citation type="journal article" date="2017" name="Nature">
        <title>The Apostasia genome and the evolution of orchids.</title>
        <authorList>
            <person name="Zhang G.Q."/>
            <person name="Liu K.W."/>
            <person name="Li Z."/>
            <person name="Lohaus R."/>
            <person name="Hsiao Y.Y."/>
            <person name="Niu S.C."/>
            <person name="Wang J.Y."/>
            <person name="Lin Y.C."/>
            <person name="Xu Q."/>
            <person name="Chen L.J."/>
            <person name="Yoshida K."/>
            <person name="Fujiwara S."/>
            <person name="Wang Z.W."/>
            <person name="Zhang Y.Q."/>
            <person name="Mitsuda N."/>
            <person name="Wang M."/>
            <person name="Liu G.H."/>
            <person name="Pecoraro L."/>
            <person name="Huang H.X."/>
            <person name="Xiao X.J."/>
            <person name="Lin M."/>
            <person name="Wu X.Y."/>
            <person name="Wu W.L."/>
            <person name="Chen Y.Y."/>
            <person name="Chang S.B."/>
            <person name="Sakamoto S."/>
            <person name="Ohme-Takagi M."/>
            <person name="Yagi M."/>
            <person name="Zeng S.J."/>
            <person name="Shen C.Y."/>
            <person name="Yeh C.M."/>
            <person name="Luo Y.B."/>
            <person name="Tsai W.C."/>
            <person name="Van de Peer Y."/>
            <person name="Liu Z.J."/>
        </authorList>
    </citation>
    <scope>NUCLEOTIDE SEQUENCE [LARGE SCALE GENOMIC DNA]</scope>
    <source>
        <tissue evidence="14">The whole plant</tissue>
    </source>
</reference>
<evidence type="ECO:0000256" key="6">
    <source>
        <dbReference type="ARBA" id="ARBA00022729"/>
    </source>
</evidence>
<dbReference type="InterPro" id="IPR032675">
    <property type="entry name" value="LRR_dom_sf"/>
</dbReference>
<evidence type="ECO:0000256" key="2">
    <source>
        <dbReference type="ARBA" id="ARBA00004236"/>
    </source>
</evidence>
<proteinExistence type="predicted"/>
<reference evidence="14 15" key="1">
    <citation type="journal article" date="2016" name="Sci. Rep.">
        <title>The Dendrobium catenatum Lindl. genome sequence provides insights into polysaccharide synthase, floral development and adaptive evolution.</title>
        <authorList>
            <person name="Zhang G.Q."/>
            <person name="Xu Q."/>
            <person name="Bian C."/>
            <person name="Tsai W.C."/>
            <person name="Yeh C.M."/>
            <person name="Liu K.W."/>
            <person name="Yoshida K."/>
            <person name="Zhang L.S."/>
            <person name="Chang S.B."/>
            <person name="Chen F."/>
            <person name="Shi Y."/>
            <person name="Su Y.Y."/>
            <person name="Zhang Y.Q."/>
            <person name="Chen L.J."/>
            <person name="Yin Y."/>
            <person name="Lin M."/>
            <person name="Huang H."/>
            <person name="Deng H."/>
            <person name="Wang Z.W."/>
            <person name="Zhu S.L."/>
            <person name="Zhao X."/>
            <person name="Deng C."/>
            <person name="Niu S.C."/>
            <person name="Huang J."/>
            <person name="Wang M."/>
            <person name="Liu G.H."/>
            <person name="Yang H.J."/>
            <person name="Xiao X.J."/>
            <person name="Hsiao Y.Y."/>
            <person name="Wu W.L."/>
            <person name="Chen Y.Y."/>
            <person name="Mitsuda N."/>
            <person name="Ohme-Takagi M."/>
            <person name="Luo Y.B."/>
            <person name="Van de Peer Y."/>
            <person name="Liu Z.J."/>
        </authorList>
    </citation>
    <scope>NUCLEOTIDE SEQUENCE [LARGE SCALE GENOMIC DNA]</scope>
    <source>
        <tissue evidence="14">The whole plant</tissue>
    </source>
</reference>
<dbReference type="FunFam" id="3.80.10.10:FF:000269">
    <property type="entry name" value="Piriformospora indica-insensitive protein 2"/>
    <property type="match status" value="1"/>
</dbReference>
<evidence type="ECO:0000256" key="8">
    <source>
        <dbReference type="ARBA" id="ARBA00022989"/>
    </source>
</evidence>
<organism evidence="14 15">
    <name type="scientific">Dendrobium catenatum</name>
    <dbReference type="NCBI Taxonomy" id="906689"/>
    <lineage>
        <taxon>Eukaryota</taxon>
        <taxon>Viridiplantae</taxon>
        <taxon>Streptophyta</taxon>
        <taxon>Embryophyta</taxon>
        <taxon>Tracheophyta</taxon>
        <taxon>Spermatophyta</taxon>
        <taxon>Magnoliopsida</taxon>
        <taxon>Liliopsida</taxon>
        <taxon>Asparagales</taxon>
        <taxon>Orchidaceae</taxon>
        <taxon>Epidendroideae</taxon>
        <taxon>Malaxideae</taxon>
        <taxon>Dendrobiinae</taxon>
        <taxon>Dendrobium</taxon>
    </lineage>
</organism>
<dbReference type="InterPro" id="IPR055414">
    <property type="entry name" value="LRR_R13L4/SHOC2-like"/>
</dbReference>
<dbReference type="SUPFAM" id="SSF52058">
    <property type="entry name" value="L domain-like"/>
    <property type="match status" value="1"/>
</dbReference>
<feature type="domain" description="Disease resistance R13L4/SHOC-2-like LRR" evidence="13">
    <location>
        <begin position="183"/>
        <end position="409"/>
    </location>
</feature>
<keyword evidence="15" id="KW-1185">Reference proteome</keyword>
<keyword evidence="11" id="KW-0325">Glycoprotein</keyword>
<accession>A0A2I0W066</accession>
<dbReference type="Proteomes" id="UP000233837">
    <property type="component" value="Unassembled WGS sequence"/>
</dbReference>
<keyword evidence="4" id="KW-0433">Leucine-rich repeat</keyword>
<sequence length="515" mass="56280">MEKLFGADAERGSQSEDQSECDTSAVPSGTEARLGFLKANLNPTLESISYYLPICDPFYLWRPEDGSTAPMEEKEKEALYSTIQGFVGKWWNVSGLYPDPCGWTPIQGVSCDLFDNGMWYVTTIIIGPIFDNSLKCSKQAEFSPYLFELRNLRSLSIIDCFSSQPVTIPFHNWNKLSSTLQTMEFRSNKGLTGEIPPALGQLVNLKSLVLVENSLRGELPWELGNLVSLKRLTLSANQLSGQVPSSIGAKLAELLIMDISSNSLCGPLHSSLGGLTSLLKLDLSNNLLSGNLPPELCKLKNLTLLDLRKNNLTGGLDPSLAGMVSLEDLVLSKNPLGGSIKEIGWRSLKNLTHLDLSNMGLVGEIPDSITELKKLRFLALDNNQLTGFVTTKLAAMPSLTALYLNGNNFTGELGFPEEFYRRMGRRFASWRNPNLCYKIGAGNTTGKGPAGVDRCVSEGEGAVYGVDLENNLGSEGTTQGSESIGSFGFSAYSITRFPWPTFLEVVVIHFLLSLM</sequence>
<evidence type="ECO:0000256" key="12">
    <source>
        <dbReference type="SAM" id="MobiDB-lite"/>
    </source>
</evidence>
<evidence type="ECO:0000256" key="4">
    <source>
        <dbReference type="ARBA" id="ARBA00022614"/>
    </source>
</evidence>
<evidence type="ECO:0000256" key="1">
    <source>
        <dbReference type="ARBA" id="ARBA00004167"/>
    </source>
</evidence>
<dbReference type="EMBL" id="KZ503041">
    <property type="protein sequence ID" value="PKU69054.1"/>
    <property type="molecule type" value="Genomic_DNA"/>
</dbReference>
<evidence type="ECO:0000256" key="11">
    <source>
        <dbReference type="ARBA" id="ARBA00023180"/>
    </source>
</evidence>
<dbReference type="PANTHER" id="PTHR27000:SF768">
    <property type="entry name" value="PIRIFORMOSPORA INDICA-INSENSITIVE PROTEIN 2-LIKE ISOFORM X1"/>
    <property type="match status" value="1"/>
</dbReference>
<feature type="region of interest" description="Disordered" evidence="12">
    <location>
        <begin position="1"/>
        <end position="27"/>
    </location>
</feature>
<dbReference type="SMART" id="SM00369">
    <property type="entry name" value="LRR_TYP"/>
    <property type="match status" value="3"/>
</dbReference>
<evidence type="ECO:0000256" key="10">
    <source>
        <dbReference type="ARBA" id="ARBA00023170"/>
    </source>
</evidence>
<dbReference type="FunFam" id="3.80.10.10:FF:000375">
    <property type="entry name" value="Piriformospora indica-insensitive protein 2"/>
    <property type="match status" value="1"/>
</dbReference>
<keyword evidence="10" id="KW-0675">Receptor</keyword>
<dbReference type="Pfam" id="PF23598">
    <property type="entry name" value="LRR_14"/>
    <property type="match status" value="1"/>
</dbReference>
<evidence type="ECO:0000256" key="9">
    <source>
        <dbReference type="ARBA" id="ARBA00023136"/>
    </source>
</evidence>
<dbReference type="AlphaFoldDB" id="A0A2I0W066"/>
<dbReference type="GO" id="GO:0005886">
    <property type="term" value="C:plasma membrane"/>
    <property type="evidence" value="ECO:0007669"/>
    <property type="project" value="UniProtKB-SubCell"/>
</dbReference>
<feature type="compositionally biased region" description="Basic and acidic residues" evidence="12">
    <location>
        <begin position="1"/>
        <end position="14"/>
    </location>
</feature>
<protein>
    <submittedName>
        <fullName evidence="14">Piriformospora indica-insensitive protein 2</fullName>
    </submittedName>
</protein>
<keyword evidence="7" id="KW-0677">Repeat</keyword>
<comment type="subcellular location">
    <subcellularLocation>
        <location evidence="2">Cell membrane</location>
    </subcellularLocation>
    <subcellularLocation>
        <location evidence="1">Membrane</location>
        <topology evidence="1">Single-pass membrane protein</topology>
    </subcellularLocation>
</comment>
<evidence type="ECO:0000259" key="13">
    <source>
        <dbReference type="Pfam" id="PF23598"/>
    </source>
</evidence>
<keyword evidence="8" id="KW-1133">Transmembrane helix</keyword>
<dbReference type="STRING" id="906689.A0A2I0W066"/>
<keyword evidence="5" id="KW-0812">Transmembrane</keyword>
<keyword evidence="9" id="KW-0472">Membrane</keyword>
<dbReference type="PANTHER" id="PTHR27000">
    <property type="entry name" value="LEUCINE-RICH REPEAT RECEPTOR-LIKE PROTEIN KINASE FAMILY PROTEIN-RELATED"/>
    <property type="match status" value="1"/>
</dbReference>
<name>A0A2I0W066_9ASPA</name>
<keyword evidence="3" id="KW-1003">Cell membrane</keyword>
<keyword evidence="6" id="KW-0732">Signal</keyword>
<evidence type="ECO:0000256" key="7">
    <source>
        <dbReference type="ARBA" id="ARBA00022737"/>
    </source>
</evidence>
<dbReference type="GO" id="GO:0051707">
    <property type="term" value="P:response to other organism"/>
    <property type="evidence" value="ECO:0007669"/>
    <property type="project" value="UniProtKB-ARBA"/>
</dbReference>
<evidence type="ECO:0000256" key="5">
    <source>
        <dbReference type="ARBA" id="ARBA00022692"/>
    </source>
</evidence>